<keyword evidence="5 7" id="KW-0520">NAD</keyword>
<feature type="binding site" evidence="10">
    <location>
        <position position="88"/>
    </location>
    <ligand>
        <name>NAD(+)</name>
        <dbReference type="ChEBI" id="CHEBI:57540"/>
    </ligand>
</feature>
<dbReference type="Gene3D" id="1.10.1040.10">
    <property type="entry name" value="N-(1-d-carboxylethyl)-l-norvaline Dehydrogenase, domain 2"/>
    <property type="match status" value="1"/>
</dbReference>
<comment type="caution">
    <text evidence="12">The sequence shown here is derived from an EMBL/GenBank/DDBJ whole genome shotgun (WGS) entry which is preliminary data.</text>
</comment>
<organism evidence="12 13">
    <name type="scientific">Aliarcobacter butzleri</name>
    <dbReference type="NCBI Taxonomy" id="28197"/>
    <lineage>
        <taxon>Bacteria</taxon>
        <taxon>Pseudomonadati</taxon>
        <taxon>Campylobacterota</taxon>
        <taxon>Epsilonproteobacteria</taxon>
        <taxon>Campylobacterales</taxon>
        <taxon>Arcobacteraceae</taxon>
        <taxon>Aliarcobacter</taxon>
    </lineage>
</organism>
<dbReference type="NCBIfam" id="TIGR03026">
    <property type="entry name" value="NDP-sugDHase"/>
    <property type="match status" value="1"/>
</dbReference>
<protein>
    <recommendedName>
        <fullName evidence="3 7">UDP-glucose 6-dehydrogenase</fullName>
        <ecNumber evidence="3 7">1.1.1.22</ecNumber>
    </recommendedName>
</protein>
<dbReference type="RefSeq" id="WP_175531120.1">
    <property type="nucleotide sequence ID" value="NZ_JABWGL010000015.1"/>
</dbReference>
<dbReference type="GO" id="GO:0000271">
    <property type="term" value="P:polysaccharide biosynthetic process"/>
    <property type="evidence" value="ECO:0007669"/>
    <property type="project" value="InterPro"/>
</dbReference>
<dbReference type="InterPro" id="IPR028357">
    <property type="entry name" value="UDPglc_DH_bac"/>
</dbReference>
<feature type="binding site" evidence="9">
    <location>
        <position position="202"/>
    </location>
    <ligand>
        <name>substrate</name>
    </ligand>
</feature>
<feature type="binding site" evidence="10">
    <location>
        <position position="319"/>
    </location>
    <ligand>
        <name>NAD(+)</name>
        <dbReference type="ChEBI" id="CHEBI:57540"/>
    </ligand>
</feature>
<dbReference type="InterPro" id="IPR036220">
    <property type="entry name" value="UDP-Glc/GDP-Man_DH_C_sf"/>
</dbReference>
<evidence type="ECO:0000259" key="11">
    <source>
        <dbReference type="SMART" id="SM00984"/>
    </source>
</evidence>
<dbReference type="SMART" id="SM00984">
    <property type="entry name" value="UDPG_MGDP_dh_C"/>
    <property type="match status" value="1"/>
</dbReference>
<dbReference type="Gene3D" id="3.40.50.720">
    <property type="entry name" value="NAD(P)-binding Rossmann-like Domain"/>
    <property type="match status" value="2"/>
</dbReference>
<gene>
    <name evidence="12" type="ORF">PJV92_02085</name>
</gene>
<evidence type="ECO:0000256" key="4">
    <source>
        <dbReference type="ARBA" id="ARBA00023002"/>
    </source>
</evidence>
<dbReference type="SUPFAM" id="SSF48179">
    <property type="entry name" value="6-phosphogluconate dehydrogenase C-terminal domain-like"/>
    <property type="match status" value="1"/>
</dbReference>
<evidence type="ECO:0000256" key="5">
    <source>
        <dbReference type="ARBA" id="ARBA00023027"/>
    </source>
</evidence>
<dbReference type="GO" id="GO:0051287">
    <property type="term" value="F:NAD binding"/>
    <property type="evidence" value="ECO:0007669"/>
    <property type="project" value="InterPro"/>
</dbReference>
<dbReference type="Pfam" id="PF03720">
    <property type="entry name" value="UDPG_MGDP_dh_C"/>
    <property type="match status" value="1"/>
</dbReference>
<feature type="binding site" evidence="10">
    <location>
        <position position="123"/>
    </location>
    <ligand>
        <name>NAD(+)</name>
        <dbReference type="ChEBI" id="CHEBI:57540"/>
    </ligand>
</feature>
<feature type="binding site" evidence="9">
    <location>
        <position position="393"/>
    </location>
    <ligand>
        <name>substrate</name>
    </ligand>
</feature>
<dbReference type="EMBL" id="JAQJJM010000003">
    <property type="protein sequence ID" value="MDN5131506.1"/>
    <property type="molecule type" value="Genomic_DNA"/>
</dbReference>
<name>A0AAP4PX09_9BACT</name>
<dbReference type="InterPro" id="IPR008927">
    <property type="entry name" value="6-PGluconate_DH-like_C_sf"/>
</dbReference>
<evidence type="ECO:0000313" key="12">
    <source>
        <dbReference type="EMBL" id="MDN5131506.1"/>
    </source>
</evidence>
<dbReference type="InterPro" id="IPR036291">
    <property type="entry name" value="NAD(P)-bd_dom_sf"/>
</dbReference>
<evidence type="ECO:0000256" key="1">
    <source>
        <dbReference type="ARBA" id="ARBA00004701"/>
    </source>
</evidence>
<sequence length="393" mass="44316">MTNKKYKIAIAGTGYVGLSNGLLLSQHNEVVALDIVPQKVEMLNNKISPIEDKEIEEYLKKENINFKATLDKNEAYKDADFIIIATPTDYDEKTNYFNTKSVEAVIKDVLEINPNATMVIKSTVPVGYTKEVREKFETSNIIFSPEFLREGKALYDNLYPSRIIVGEQSKRAETFAKLLEQGAIKKDIPVLFTDSTEAEAIKLFSNTYLAMRVAYFNELDSYASAHNLDTKQIIDGVGLDPRIGTHYNNPSFGYGGYCLPKDTKQLLANYSEVPSNLIEAIVKSNSTRKDFIADSIIRKNPKIVGIYRLVMKTGSDNFRSSAIQGIMKRIKAKGIEVVVYEPVLNEDTFFNSKVIKDLDEFKKVSDVIVANRLSDILKDVEDKVYTRDIFGND</sequence>
<accession>A0AAP4PX09</accession>
<dbReference type="EC" id="1.1.1.22" evidence="3 7"/>
<dbReference type="FunFam" id="3.40.50.720:FF:000400">
    <property type="entry name" value="UDP-glucose 6-dehydrogenase"/>
    <property type="match status" value="1"/>
</dbReference>
<dbReference type="AlphaFoldDB" id="A0AAP4PX09"/>
<evidence type="ECO:0000313" key="13">
    <source>
        <dbReference type="Proteomes" id="UP001171508"/>
    </source>
</evidence>
<evidence type="ECO:0000256" key="6">
    <source>
        <dbReference type="ARBA" id="ARBA00047473"/>
    </source>
</evidence>
<dbReference type="InterPro" id="IPR014026">
    <property type="entry name" value="UDP-Glc/GDP-Man_DH_dimer"/>
</dbReference>
<dbReference type="InterPro" id="IPR001732">
    <property type="entry name" value="UDP-Glc/GDP-Man_DH_N"/>
</dbReference>
<dbReference type="FunFam" id="3.40.50.720:FF:000297">
    <property type="entry name" value="UDP-glucose 6-dehydrogenase"/>
    <property type="match status" value="1"/>
</dbReference>
<evidence type="ECO:0000256" key="9">
    <source>
        <dbReference type="PIRSR" id="PIRSR500134-2"/>
    </source>
</evidence>
<feature type="domain" description="UDP-glucose/GDP-mannose dehydrogenase C-terminal" evidence="11">
    <location>
        <begin position="305"/>
        <end position="392"/>
    </location>
</feature>
<dbReference type="SUPFAM" id="SSF51735">
    <property type="entry name" value="NAD(P)-binding Rossmann-fold domains"/>
    <property type="match status" value="1"/>
</dbReference>
<reference evidence="12" key="1">
    <citation type="journal article" date="2023" name="Microorganisms">
        <title>Genomic Characterization of Arcobacter butzleri Strains Isolated from Various Sources in Lithuania.</title>
        <authorList>
            <person name="Uljanovas D."/>
            <person name="Golz G."/>
            <person name="Fleischmann S."/>
            <person name="Kudirkiene E."/>
            <person name="Kasetiene N."/>
            <person name="Grineviciene A."/>
            <person name="Tamuleviciene E."/>
            <person name="Aksomaitiene J."/>
            <person name="Alter T."/>
            <person name="Malakauskas M."/>
        </authorList>
    </citation>
    <scope>NUCLEOTIDE SEQUENCE</scope>
    <source>
        <strain evidence="12">H19</strain>
    </source>
</reference>
<feature type="binding site" evidence="10">
    <location>
        <position position="261"/>
    </location>
    <ligand>
        <name>NAD(+)</name>
        <dbReference type="ChEBI" id="CHEBI:57540"/>
    </ligand>
</feature>
<feature type="binding site" evidence="10">
    <location>
        <position position="34"/>
    </location>
    <ligand>
        <name>NAD(+)</name>
        <dbReference type="ChEBI" id="CHEBI:57540"/>
    </ligand>
</feature>
<dbReference type="InterPro" id="IPR014027">
    <property type="entry name" value="UDP-Glc/GDP-Man_DH_C"/>
</dbReference>
<feature type="binding site" evidence="9">
    <location>
        <begin position="147"/>
        <end position="150"/>
    </location>
    <ligand>
        <name>substrate</name>
    </ligand>
</feature>
<proteinExistence type="inferred from homology"/>
<evidence type="ECO:0000256" key="10">
    <source>
        <dbReference type="PIRSR" id="PIRSR500134-3"/>
    </source>
</evidence>
<dbReference type="PIRSF" id="PIRSF500134">
    <property type="entry name" value="UDPglc_DH_bac"/>
    <property type="match status" value="1"/>
</dbReference>
<feature type="binding site" evidence="9">
    <location>
        <position position="311"/>
    </location>
    <ligand>
        <name>substrate</name>
    </ligand>
</feature>
<feature type="binding site" evidence="9">
    <location>
        <position position="255"/>
    </location>
    <ligand>
        <name>substrate</name>
    </ligand>
</feature>
<feature type="binding site" evidence="10">
    <location>
        <position position="150"/>
    </location>
    <ligand>
        <name>NAD(+)</name>
        <dbReference type="ChEBI" id="CHEBI:57540"/>
    </ligand>
</feature>
<evidence type="ECO:0000256" key="7">
    <source>
        <dbReference type="PIRNR" id="PIRNR000124"/>
    </source>
</evidence>
<feature type="binding site" evidence="10">
    <location>
        <position position="39"/>
    </location>
    <ligand>
        <name>NAD(+)</name>
        <dbReference type="ChEBI" id="CHEBI:57540"/>
    </ligand>
</feature>
<feature type="active site" description="Nucleophile" evidence="8">
    <location>
        <position position="258"/>
    </location>
</feature>
<dbReference type="InterPro" id="IPR013328">
    <property type="entry name" value="6PGD_dom2"/>
</dbReference>
<evidence type="ECO:0000256" key="2">
    <source>
        <dbReference type="ARBA" id="ARBA00006601"/>
    </source>
</evidence>
<dbReference type="Pfam" id="PF00984">
    <property type="entry name" value="UDPG_MGDP_dh"/>
    <property type="match status" value="1"/>
</dbReference>
<dbReference type="Proteomes" id="UP001171508">
    <property type="component" value="Unassembled WGS sequence"/>
</dbReference>
<evidence type="ECO:0000256" key="8">
    <source>
        <dbReference type="PIRSR" id="PIRSR500134-1"/>
    </source>
</evidence>
<dbReference type="GO" id="GO:0003979">
    <property type="term" value="F:UDP-glucose 6-dehydrogenase activity"/>
    <property type="evidence" value="ECO:0007669"/>
    <property type="project" value="UniProtKB-EC"/>
</dbReference>
<reference evidence="12" key="2">
    <citation type="submission" date="2023-01" db="EMBL/GenBank/DDBJ databases">
        <authorList>
            <person name="Uljanovas D."/>
        </authorList>
    </citation>
    <scope>NUCLEOTIDE SEQUENCE</scope>
    <source>
        <strain evidence="12">H19</strain>
    </source>
</reference>
<feature type="binding site" evidence="9">
    <location>
        <position position="312"/>
    </location>
    <ligand>
        <name>substrate</name>
    </ligand>
</feature>
<dbReference type="PANTHER" id="PTHR43750:SF2">
    <property type="entry name" value="UDP-GLUCOSE 6-DEHYDROGENASE"/>
    <property type="match status" value="1"/>
</dbReference>
<dbReference type="PIRSF" id="PIRSF000124">
    <property type="entry name" value="UDPglc_GDPman_dh"/>
    <property type="match status" value="1"/>
</dbReference>
<dbReference type="SUPFAM" id="SSF52413">
    <property type="entry name" value="UDP-glucose/GDP-mannose dehydrogenase C-terminal domain"/>
    <property type="match status" value="1"/>
</dbReference>
<comment type="pathway">
    <text evidence="1">Nucleotide-sugar biosynthesis; UDP-alpha-D-glucuronate biosynthesis; UDP-alpha-D-glucuronate from UDP-alpha-D-glucose: step 1/1.</text>
</comment>
<evidence type="ECO:0000256" key="3">
    <source>
        <dbReference type="ARBA" id="ARBA00012954"/>
    </source>
</evidence>
<dbReference type="InterPro" id="IPR017476">
    <property type="entry name" value="UDP-Glc/GDP-Man"/>
</dbReference>
<dbReference type="Pfam" id="PF03721">
    <property type="entry name" value="UDPG_MGDP_dh_N"/>
    <property type="match status" value="1"/>
</dbReference>
<comment type="catalytic activity">
    <reaction evidence="6 7">
        <text>UDP-alpha-D-glucose + 2 NAD(+) + H2O = UDP-alpha-D-glucuronate + 2 NADH + 3 H(+)</text>
        <dbReference type="Rhea" id="RHEA:23596"/>
        <dbReference type="ChEBI" id="CHEBI:15377"/>
        <dbReference type="ChEBI" id="CHEBI:15378"/>
        <dbReference type="ChEBI" id="CHEBI:57540"/>
        <dbReference type="ChEBI" id="CHEBI:57945"/>
        <dbReference type="ChEBI" id="CHEBI:58052"/>
        <dbReference type="ChEBI" id="CHEBI:58885"/>
        <dbReference type="EC" id="1.1.1.22"/>
    </reaction>
</comment>
<feature type="binding site" evidence="9">
    <location>
        <begin position="247"/>
        <end position="251"/>
    </location>
    <ligand>
        <name>substrate</name>
    </ligand>
</feature>
<dbReference type="PANTHER" id="PTHR43750">
    <property type="entry name" value="UDP-GLUCOSE 6-DEHYDROGENASE TUAD"/>
    <property type="match status" value="1"/>
</dbReference>
<comment type="similarity">
    <text evidence="2 7">Belongs to the UDP-glucose/GDP-mannose dehydrogenase family.</text>
</comment>
<keyword evidence="4 7" id="KW-0560">Oxidoreductase</keyword>